<accession>A0A8B9M0H7</accession>
<evidence type="ECO:0000256" key="6">
    <source>
        <dbReference type="ARBA" id="ARBA00053358"/>
    </source>
</evidence>
<keyword evidence="5" id="KW-0732">Signal</keyword>
<dbReference type="Ensembl" id="ENSANIT00000000183.1">
    <property type="protein sequence ID" value="ENSANIP00000000178.1"/>
    <property type="gene ID" value="ENSANIG00000000126.1"/>
</dbReference>
<name>A0A8B9M0H7_9AVES</name>
<organism evidence="11 12">
    <name type="scientific">Accipiter nisus</name>
    <name type="common">Eurasian sparrowhawk</name>
    <dbReference type="NCBI Taxonomy" id="211598"/>
    <lineage>
        <taxon>Eukaryota</taxon>
        <taxon>Metazoa</taxon>
        <taxon>Chordata</taxon>
        <taxon>Craniata</taxon>
        <taxon>Vertebrata</taxon>
        <taxon>Euteleostomi</taxon>
        <taxon>Archelosauria</taxon>
        <taxon>Archosauria</taxon>
        <taxon>Dinosauria</taxon>
        <taxon>Saurischia</taxon>
        <taxon>Theropoda</taxon>
        <taxon>Coelurosauria</taxon>
        <taxon>Aves</taxon>
        <taxon>Neognathae</taxon>
        <taxon>Neoaves</taxon>
        <taxon>Telluraves</taxon>
        <taxon>Accipitrimorphae</taxon>
        <taxon>Accipitriformes</taxon>
        <taxon>Accipitridae</taxon>
        <taxon>Accipitrinae</taxon>
        <taxon>Accipiter</taxon>
    </lineage>
</organism>
<comment type="subcellular location">
    <subcellularLocation>
        <location evidence="1">Secreted</location>
    </subcellularLocation>
</comment>
<evidence type="ECO:0000256" key="10">
    <source>
        <dbReference type="SAM" id="MobiDB-lite"/>
    </source>
</evidence>
<feature type="region of interest" description="Disordered" evidence="10">
    <location>
        <begin position="1"/>
        <end position="65"/>
    </location>
</feature>
<evidence type="ECO:0000256" key="5">
    <source>
        <dbReference type="ARBA" id="ARBA00022729"/>
    </source>
</evidence>
<dbReference type="AlphaFoldDB" id="A0A8B9M0H7"/>
<keyword evidence="12" id="KW-1185">Reference proteome</keyword>
<evidence type="ECO:0000256" key="9">
    <source>
        <dbReference type="ARBA" id="ARBA00082877"/>
    </source>
</evidence>
<dbReference type="GO" id="GO:0005576">
    <property type="term" value="C:extracellular region"/>
    <property type="evidence" value="ECO:0007669"/>
    <property type="project" value="UniProtKB-SubCell"/>
</dbReference>
<protein>
    <recommendedName>
        <fullName evidence="8">Protein ABHD15</fullName>
    </recommendedName>
    <alternativeName>
        <fullName evidence="9">Alpha/beta hydrolase domain-containing protein 15</fullName>
    </alternativeName>
</protein>
<dbReference type="Proteomes" id="UP000694541">
    <property type="component" value="Unplaced"/>
</dbReference>
<dbReference type="FunFam" id="3.40.50.1820:FF:000103">
    <property type="entry name" value="Abhydrolase domain-containing 15"/>
    <property type="match status" value="1"/>
</dbReference>
<evidence type="ECO:0000256" key="7">
    <source>
        <dbReference type="ARBA" id="ARBA00066099"/>
    </source>
</evidence>
<comment type="similarity">
    <text evidence="2">Belongs to the AB hydrolase superfamily. AB hydrolase 4 family.</text>
</comment>
<evidence type="ECO:0000256" key="1">
    <source>
        <dbReference type="ARBA" id="ARBA00004613"/>
    </source>
</evidence>
<evidence type="ECO:0000256" key="8">
    <source>
        <dbReference type="ARBA" id="ARBA00072863"/>
    </source>
</evidence>
<dbReference type="PANTHER" id="PTHR10794">
    <property type="entry name" value="ABHYDROLASE DOMAIN-CONTAINING PROTEIN"/>
    <property type="match status" value="1"/>
</dbReference>
<dbReference type="PANTHER" id="PTHR10794:SF39">
    <property type="entry name" value="PROTEIN ABHD15"/>
    <property type="match status" value="1"/>
</dbReference>
<evidence type="ECO:0000313" key="11">
    <source>
        <dbReference type="Ensembl" id="ENSANIP00000000178.1"/>
    </source>
</evidence>
<comment type="function">
    <text evidence="6">May regulate adipocyte lipolysis and liver lipid accumulation.</text>
</comment>
<proteinExistence type="inferred from homology"/>
<sequence>MAVGDSPPPPQRRAELGHVSFPVSPSPLGHGWRPVTPSPAQPCRVPGTAPPLAQPRGRAFPAQPPPSLCEPAEHRGLPAGAPAMVSPEGLVAAAAVLAGLGLLAWRLWARRLEVPGASGKEEEEEEEGIPFITEDGSGRCRLLCKPSALAQHLVRSLGRSAALRGGRWPWSRWPRLQMLRQLLQPPEPEPAVVRELLQLPDAGLVALDWLVGPWGAAGGCGGGPSPVLLLIPNAAGKVTGELLRLGLRALERGFVPVIFNRRGHNGCPLTTPRFQPFGDPGDLREAVTYLRYRHPTAPLLAVSEGSGSGLLLAYLGESGSSSRLAAAACISPVFRGRDWFEAGMPWLYEWPLLLHLKQGLSRYVGSLTEAVDVDRLLGSRSLRELEEALFCRTKSHPTSWEAYWERNEPLRDADEAAVPVLCLCSADDPVRGPPARSLPLELFRSSPYFFLLLTPRGGHCGFPRRGPGRCWGHEAVLEYFRAMAEFLRGEERRKGLPRARRWGGPAVEPPAFTWQRSYTR</sequence>
<keyword evidence="3" id="KW-0964">Secreted</keyword>
<dbReference type="SUPFAM" id="SSF53474">
    <property type="entry name" value="alpha/beta-Hydrolases"/>
    <property type="match status" value="1"/>
</dbReference>
<feature type="compositionally biased region" description="Pro residues" evidence="10">
    <location>
        <begin position="1"/>
        <end position="11"/>
    </location>
</feature>
<dbReference type="InterPro" id="IPR050960">
    <property type="entry name" value="AB_hydrolase_4_sf"/>
</dbReference>
<evidence type="ECO:0000256" key="4">
    <source>
        <dbReference type="ARBA" id="ARBA00022553"/>
    </source>
</evidence>
<evidence type="ECO:0000313" key="12">
    <source>
        <dbReference type="Proteomes" id="UP000694541"/>
    </source>
</evidence>
<comment type="subunit">
    <text evidence="7">Interacts with PDE3B; this interaction regulates PDE3B's stability and expression and, thereby, impacts the antilipolytic action of insulin.</text>
</comment>
<evidence type="ECO:0000256" key="2">
    <source>
        <dbReference type="ARBA" id="ARBA00010884"/>
    </source>
</evidence>
<keyword evidence="4" id="KW-0597">Phosphoprotein</keyword>
<reference evidence="11" key="2">
    <citation type="submission" date="2025-09" db="UniProtKB">
        <authorList>
            <consortium name="Ensembl"/>
        </authorList>
    </citation>
    <scope>IDENTIFICATION</scope>
</reference>
<reference evidence="11" key="1">
    <citation type="submission" date="2025-08" db="UniProtKB">
        <authorList>
            <consortium name="Ensembl"/>
        </authorList>
    </citation>
    <scope>IDENTIFICATION</scope>
</reference>
<dbReference type="Gene3D" id="3.40.50.1820">
    <property type="entry name" value="alpha/beta hydrolase"/>
    <property type="match status" value="1"/>
</dbReference>
<dbReference type="InterPro" id="IPR029058">
    <property type="entry name" value="AB_hydrolase_fold"/>
</dbReference>
<evidence type="ECO:0000256" key="3">
    <source>
        <dbReference type="ARBA" id="ARBA00022525"/>
    </source>
</evidence>
<dbReference type="GO" id="GO:0047372">
    <property type="term" value="F:monoacylglycerol lipase activity"/>
    <property type="evidence" value="ECO:0007669"/>
    <property type="project" value="TreeGrafter"/>
</dbReference>
<dbReference type="GO" id="GO:0034338">
    <property type="term" value="F:short-chain carboxylesterase activity"/>
    <property type="evidence" value="ECO:0007669"/>
    <property type="project" value="TreeGrafter"/>
</dbReference>